<dbReference type="NCBIfam" id="NF038402">
    <property type="entry name" value="TroA_like"/>
    <property type="match status" value="1"/>
</dbReference>
<dbReference type="InterPro" id="IPR050902">
    <property type="entry name" value="ABC_Transporter_SBP"/>
</dbReference>
<accession>A0A7R7IAT2</accession>
<feature type="signal peptide" evidence="3">
    <location>
        <begin position="1"/>
        <end position="24"/>
    </location>
</feature>
<dbReference type="Proteomes" id="UP000595897">
    <property type="component" value="Chromosome"/>
</dbReference>
<dbReference type="RefSeq" id="WP_271714097.1">
    <property type="nucleotide sequence ID" value="NZ_AP024169.1"/>
</dbReference>
<evidence type="ECO:0000256" key="2">
    <source>
        <dbReference type="ARBA" id="ARBA00022729"/>
    </source>
</evidence>
<dbReference type="InterPro" id="IPR054828">
    <property type="entry name" value="Vit_B12_bind_prot"/>
</dbReference>
<gene>
    <name evidence="5" type="ORF">bsdtb5_00830</name>
</gene>
<dbReference type="AlphaFoldDB" id="A0A7R7IAT2"/>
<evidence type="ECO:0000313" key="5">
    <source>
        <dbReference type="EMBL" id="BCN28788.1"/>
    </source>
</evidence>
<dbReference type="PANTHER" id="PTHR30535">
    <property type="entry name" value="VITAMIN B12-BINDING PROTEIN"/>
    <property type="match status" value="1"/>
</dbReference>
<dbReference type="PROSITE" id="PS50983">
    <property type="entry name" value="FE_B12_PBP"/>
    <property type="match status" value="1"/>
</dbReference>
<dbReference type="SUPFAM" id="SSF53807">
    <property type="entry name" value="Helical backbone' metal receptor"/>
    <property type="match status" value="1"/>
</dbReference>
<feature type="chain" id="PRO_5032332891" evidence="3">
    <location>
        <begin position="25"/>
        <end position="315"/>
    </location>
</feature>
<organism evidence="5 6">
    <name type="scientific">Anaeromicropila herbilytica</name>
    <dbReference type="NCBI Taxonomy" id="2785025"/>
    <lineage>
        <taxon>Bacteria</taxon>
        <taxon>Bacillati</taxon>
        <taxon>Bacillota</taxon>
        <taxon>Clostridia</taxon>
        <taxon>Lachnospirales</taxon>
        <taxon>Lachnospiraceae</taxon>
        <taxon>Anaeromicropila</taxon>
    </lineage>
</organism>
<dbReference type="Pfam" id="PF01497">
    <property type="entry name" value="Peripla_BP_2"/>
    <property type="match status" value="1"/>
</dbReference>
<sequence>MKQLKKLILVLCMATLALGLVACAKDNKENKVSQTAKPTNSPEVTKYPVTVKDSDGKEVTLDKEPTKVVSMAPNITELIYKLGVESKLVGRTDYCDYPEEVKNVESVGTLTEPNIEKITSLQPDIVIASTHFSEETEKQLADLGIKVVVLYEEHDIEGVYTMIQTLGTMFNVNDKATNLVSDMKTSIDETKKAVKGLETPSVYYVVGFGEYGDYTAGGDTFIGQLITLAGGKNIAADVKGWSYSLESLMEADPDIIIVPNDMKDSFMKATNYKDLTAVKNNRVYGIDKNILERQGYRNAEGLATIAKIFHPEAFK</sequence>
<name>A0A7R7IAT2_9FIRM</name>
<comment type="similarity">
    <text evidence="1">Belongs to the bacterial solute-binding protein 8 family.</text>
</comment>
<feature type="domain" description="Fe/B12 periplasmic-binding" evidence="4">
    <location>
        <begin position="67"/>
        <end position="313"/>
    </location>
</feature>
<dbReference type="Gene3D" id="3.40.50.1980">
    <property type="entry name" value="Nitrogenase molybdenum iron protein domain"/>
    <property type="match status" value="2"/>
</dbReference>
<evidence type="ECO:0000256" key="1">
    <source>
        <dbReference type="ARBA" id="ARBA00008814"/>
    </source>
</evidence>
<proteinExistence type="inferred from homology"/>
<dbReference type="GO" id="GO:0071281">
    <property type="term" value="P:cellular response to iron ion"/>
    <property type="evidence" value="ECO:0007669"/>
    <property type="project" value="TreeGrafter"/>
</dbReference>
<dbReference type="PANTHER" id="PTHR30535:SF34">
    <property type="entry name" value="MOLYBDATE-BINDING PROTEIN MOLA"/>
    <property type="match status" value="1"/>
</dbReference>
<evidence type="ECO:0000256" key="3">
    <source>
        <dbReference type="SAM" id="SignalP"/>
    </source>
</evidence>
<evidence type="ECO:0000313" key="6">
    <source>
        <dbReference type="Proteomes" id="UP000595897"/>
    </source>
</evidence>
<dbReference type="KEGG" id="ahb:bsdtb5_00830"/>
<dbReference type="EMBL" id="AP024169">
    <property type="protein sequence ID" value="BCN28788.1"/>
    <property type="molecule type" value="Genomic_DNA"/>
</dbReference>
<keyword evidence="2 3" id="KW-0732">Signal</keyword>
<reference evidence="5 6" key="1">
    <citation type="submission" date="2020-11" db="EMBL/GenBank/DDBJ databases">
        <title>Draft genome sequencing of a Lachnospiraceae strain isolated from anoxic soil subjected to BSD treatment.</title>
        <authorList>
            <person name="Uek A."/>
            <person name="Tonouchi A."/>
        </authorList>
    </citation>
    <scope>NUCLEOTIDE SEQUENCE [LARGE SCALE GENOMIC DNA]</scope>
    <source>
        <strain evidence="5 6">TB5</strain>
    </source>
</reference>
<dbReference type="CDD" id="cd01143">
    <property type="entry name" value="YvrC"/>
    <property type="match status" value="1"/>
</dbReference>
<dbReference type="InterPro" id="IPR002491">
    <property type="entry name" value="ABC_transptr_periplasmic_BD"/>
</dbReference>
<protein>
    <submittedName>
        <fullName evidence="5">ABC transporter substrate-binding protein</fullName>
    </submittedName>
</protein>
<keyword evidence="6" id="KW-1185">Reference proteome</keyword>
<evidence type="ECO:0000259" key="4">
    <source>
        <dbReference type="PROSITE" id="PS50983"/>
    </source>
</evidence>
<dbReference type="PROSITE" id="PS51257">
    <property type="entry name" value="PROKAR_LIPOPROTEIN"/>
    <property type="match status" value="1"/>
</dbReference>